<comment type="caution">
    <text evidence="3">The sequence shown here is derived from an EMBL/GenBank/DDBJ whole genome shotgun (WGS) entry which is preliminary data.</text>
</comment>
<dbReference type="Gene3D" id="2.40.128.270">
    <property type="match status" value="2"/>
</dbReference>
<feature type="compositionally biased region" description="Polar residues" evidence="1">
    <location>
        <begin position="24"/>
        <end position="34"/>
    </location>
</feature>
<evidence type="ECO:0000313" key="3">
    <source>
        <dbReference type="EMBL" id="MFC6012382.1"/>
    </source>
</evidence>
<dbReference type="PROSITE" id="PS51257">
    <property type="entry name" value="PROKAR_LIPOPROTEIN"/>
    <property type="match status" value="1"/>
</dbReference>
<name>A0ABW1JU02_9NOCA</name>
<keyword evidence="4" id="KW-1185">Reference proteome</keyword>
<organism evidence="3 4">
    <name type="scientific">Nocardia lasii</name>
    <dbReference type="NCBI Taxonomy" id="1616107"/>
    <lineage>
        <taxon>Bacteria</taxon>
        <taxon>Bacillati</taxon>
        <taxon>Actinomycetota</taxon>
        <taxon>Actinomycetes</taxon>
        <taxon>Mycobacteriales</taxon>
        <taxon>Nocardiaceae</taxon>
        <taxon>Nocardia</taxon>
    </lineage>
</organism>
<dbReference type="InterPro" id="IPR038670">
    <property type="entry name" value="HslJ-like_sf"/>
</dbReference>
<dbReference type="RefSeq" id="WP_378605841.1">
    <property type="nucleotide sequence ID" value="NZ_JBHSQN010000010.1"/>
</dbReference>
<dbReference type="InterPro" id="IPR053147">
    <property type="entry name" value="Hsp_HslJ-like"/>
</dbReference>
<dbReference type="PANTHER" id="PTHR35535:SF2">
    <property type="entry name" value="DUF306 DOMAIN-CONTAINING PROTEIN"/>
    <property type="match status" value="1"/>
</dbReference>
<dbReference type="Pfam" id="PF03724">
    <property type="entry name" value="META"/>
    <property type="match status" value="2"/>
</dbReference>
<dbReference type="PANTHER" id="PTHR35535">
    <property type="entry name" value="HEAT SHOCK PROTEIN HSLJ"/>
    <property type="match status" value="1"/>
</dbReference>
<reference evidence="4" key="1">
    <citation type="journal article" date="2019" name="Int. J. Syst. Evol. Microbiol.">
        <title>The Global Catalogue of Microorganisms (GCM) 10K type strain sequencing project: providing services to taxonomists for standard genome sequencing and annotation.</title>
        <authorList>
            <consortium name="The Broad Institute Genomics Platform"/>
            <consortium name="The Broad Institute Genome Sequencing Center for Infectious Disease"/>
            <person name="Wu L."/>
            <person name="Ma J."/>
        </authorList>
    </citation>
    <scope>NUCLEOTIDE SEQUENCE [LARGE SCALE GENOMIC DNA]</scope>
    <source>
        <strain evidence="4">CCUG 36956</strain>
    </source>
</reference>
<proteinExistence type="predicted"/>
<gene>
    <name evidence="3" type="ORF">ACFP3H_15080</name>
</gene>
<accession>A0ABW1JU02</accession>
<dbReference type="Proteomes" id="UP001596223">
    <property type="component" value="Unassembled WGS sequence"/>
</dbReference>
<feature type="region of interest" description="Disordered" evidence="1">
    <location>
        <begin position="20"/>
        <end position="40"/>
    </location>
</feature>
<feature type="domain" description="DUF306" evidence="2">
    <location>
        <begin position="146"/>
        <end position="251"/>
    </location>
</feature>
<feature type="domain" description="DUF306" evidence="2">
    <location>
        <begin position="37"/>
        <end position="137"/>
    </location>
</feature>
<protein>
    <submittedName>
        <fullName evidence="3">META domain-containing protein</fullName>
    </submittedName>
</protein>
<dbReference type="InterPro" id="IPR005184">
    <property type="entry name" value="DUF306_Meta_HslJ"/>
</dbReference>
<sequence length="259" mass="26828">MRITPARLAVLALIGTGVLGCGSPEQSPEPSTATPMGKTYISTAVDGDPIPGGGPLTLSFTDGRISANSGCNSASGSVDLSDHTIRTSPLAGTLMACPGDRGEADAWQHGFLESAPTWRLDGDELTLTGENSTVRLTDKKVLTPDKPLTGTDWVVTGMLTPDAQVRSTALDEAGPNLTISADGTLTGSTGCNRMTGTALVDGATVTFTVATTRMMCAEDVMEIEQNVLRALDGRATATVDADQLTLRNDNGFGLSLRAR</sequence>
<evidence type="ECO:0000256" key="1">
    <source>
        <dbReference type="SAM" id="MobiDB-lite"/>
    </source>
</evidence>
<evidence type="ECO:0000259" key="2">
    <source>
        <dbReference type="Pfam" id="PF03724"/>
    </source>
</evidence>
<dbReference type="EMBL" id="JBHSQN010000010">
    <property type="protein sequence ID" value="MFC6012382.1"/>
    <property type="molecule type" value="Genomic_DNA"/>
</dbReference>
<evidence type="ECO:0000313" key="4">
    <source>
        <dbReference type="Proteomes" id="UP001596223"/>
    </source>
</evidence>